<reference evidence="1 2" key="1">
    <citation type="submission" date="2015-06" db="EMBL/GenBank/DDBJ databases">
        <authorList>
            <person name="Ju K.-S."/>
            <person name="Doroghazi J.R."/>
            <person name="Metcalf W.W."/>
        </authorList>
    </citation>
    <scope>NUCLEOTIDE SEQUENCE [LARGE SCALE GENOMIC DNA]</scope>
    <source>
        <strain evidence="1 2">NRRL 3414</strain>
    </source>
</reference>
<dbReference type="Pfam" id="PF19560">
    <property type="entry name" value="DUF6082"/>
    <property type="match status" value="1"/>
</dbReference>
<dbReference type="AlphaFoldDB" id="A0A0J7ZKT2"/>
<proteinExistence type="predicted"/>
<dbReference type="InterPro" id="IPR045728">
    <property type="entry name" value="DUF6082"/>
</dbReference>
<gene>
    <name evidence="1" type="ORF">ACM01_07335</name>
</gene>
<dbReference type="OrthoDB" id="4238512at2"/>
<organism evidence="1 2">
    <name type="scientific">Streptomyces viridochromogenes</name>
    <dbReference type="NCBI Taxonomy" id="1938"/>
    <lineage>
        <taxon>Bacteria</taxon>
        <taxon>Bacillati</taxon>
        <taxon>Actinomycetota</taxon>
        <taxon>Actinomycetes</taxon>
        <taxon>Kitasatosporales</taxon>
        <taxon>Streptomycetaceae</taxon>
        <taxon>Streptomyces</taxon>
    </lineage>
</organism>
<dbReference type="Proteomes" id="UP000037432">
    <property type="component" value="Unassembled WGS sequence"/>
</dbReference>
<dbReference type="RefSeq" id="WP_048580263.1">
    <property type="nucleotide sequence ID" value="NZ_LFNT01000005.1"/>
</dbReference>
<sequence>MATKRNAAGRLGSAAAGLMLVTAGMTLAARQRRLEAERLQVRRLEFEELASRRRALAHQQRMHWELLSRAIDNPSLAAVIDTYAPDIPAEKRRQYFYANAWYINLYHLYRAGLLDQEEFYGHARELFQNPLMREYWEASKGQRATLKDSSDEARIGRMVDSLIRDIEDADTDEWWVVGDPPPA</sequence>
<accession>A0A0J7ZKT2</accession>
<evidence type="ECO:0000313" key="1">
    <source>
        <dbReference type="EMBL" id="KMS76027.1"/>
    </source>
</evidence>
<comment type="caution">
    <text evidence="1">The sequence shown here is derived from an EMBL/GenBank/DDBJ whole genome shotgun (WGS) entry which is preliminary data.</text>
</comment>
<protein>
    <submittedName>
        <fullName evidence="1">Membrane protein</fullName>
    </submittedName>
</protein>
<evidence type="ECO:0000313" key="2">
    <source>
        <dbReference type="Proteomes" id="UP000037432"/>
    </source>
</evidence>
<dbReference type="EMBL" id="LFNT01000005">
    <property type="protein sequence ID" value="KMS76027.1"/>
    <property type="molecule type" value="Genomic_DNA"/>
</dbReference>
<dbReference type="PATRIC" id="fig|1938.3.peg.608"/>
<name>A0A0J7ZKT2_STRVR</name>